<evidence type="ECO:0000256" key="7">
    <source>
        <dbReference type="RuleBase" id="RU000304"/>
    </source>
</evidence>
<evidence type="ECO:0000313" key="11">
    <source>
        <dbReference type="Proteomes" id="UP000192257"/>
    </source>
</evidence>
<dbReference type="InterPro" id="IPR008271">
    <property type="entry name" value="Ser/Thr_kinase_AS"/>
</dbReference>
<dbReference type="EMBL" id="NBCO01000007">
    <property type="protein sequence ID" value="ORC91049.1"/>
    <property type="molecule type" value="Genomic_DNA"/>
</dbReference>
<evidence type="ECO:0000256" key="5">
    <source>
        <dbReference type="ARBA" id="ARBA00022840"/>
    </source>
</evidence>
<evidence type="ECO:0000259" key="9">
    <source>
        <dbReference type="PROSITE" id="PS50011"/>
    </source>
</evidence>
<comment type="similarity">
    <text evidence="8">Belongs to the protein kinase superfamily. Ser/Thr protein kinase family. MAP kinase subfamily.</text>
</comment>
<keyword evidence="3 6" id="KW-0547">Nucleotide-binding</keyword>
<dbReference type="CDD" id="cd07834">
    <property type="entry name" value="STKc_MAPK"/>
    <property type="match status" value="1"/>
</dbReference>
<comment type="activity regulation">
    <text evidence="8">Activated by threonine and tyrosine phosphorylation.</text>
</comment>
<dbReference type="EC" id="2.7.11.24" evidence="8"/>
<dbReference type="GO" id="GO:0004707">
    <property type="term" value="F:MAP kinase activity"/>
    <property type="evidence" value="ECO:0007669"/>
    <property type="project" value="UniProtKB-EC"/>
</dbReference>
<dbReference type="Pfam" id="PF00069">
    <property type="entry name" value="Pkinase"/>
    <property type="match status" value="1"/>
</dbReference>
<feature type="domain" description="Protein kinase" evidence="9">
    <location>
        <begin position="30"/>
        <end position="336"/>
    </location>
</feature>
<dbReference type="PROSITE" id="PS01351">
    <property type="entry name" value="MAPK"/>
    <property type="match status" value="1"/>
</dbReference>
<organism evidence="10 11">
    <name type="scientific">Trypanosoma theileri</name>
    <dbReference type="NCBI Taxonomy" id="67003"/>
    <lineage>
        <taxon>Eukaryota</taxon>
        <taxon>Discoba</taxon>
        <taxon>Euglenozoa</taxon>
        <taxon>Kinetoplastea</taxon>
        <taxon>Metakinetoplastina</taxon>
        <taxon>Trypanosomatida</taxon>
        <taxon>Trypanosomatidae</taxon>
        <taxon>Trypanosoma</taxon>
    </lineage>
</organism>
<evidence type="ECO:0000256" key="8">
    <source>
        <dbReference type="RuleBase" id="RU361165"/>
    </source>
</evidence>
<evidence type="ECO:0000256" key="4">
    <source>
        <dbReference type="ARBA" id="ARBA00022777"/>
    </source>
</evidence>
<keyword evidence="1 7" id="KW-0723">Serine/threonine-protein kinase</keyword>
<evidence type="ECO:0000256" key="3">
    <source>
        <dbReference type="ARBA" id="ARBA00022741"/>
    </source>
</evidence>
<dbReference type="PANTHER" id="PTHR24055">
    <property type="entry name" value="MITOGEN-ACTIVATED PROTEIN KINASE"/>
    <property type="match status" value="1"/>
</dbReference>
<comment type="caution">
    <text evidence="10">The sequence shown here is derived from an EMBL/GenBank/DDBJ whole genome shotgun (WGS) entry which is preliminary data.</text>
</comment>
<evidence type="ECO:0000256" key="1">
    <source>
        <dbReference type="ARBA" id="ARBA00022527"/>
    </source>
</evidence>
<dbReference type="RefSeq" id="XP_028885115.1">
    <property type="nucleotide sequence ID" value="XM_029023919.1"/>
</dbReference>
<dbReference type="Gene3D" id="1.10.510.10">
    <property type="entry name" value="Transferase(Phosphotransferase) domain 1"/>
    <property type="match status" value="1"/>
</dbReference>
<feature type="binding site" evidence="6">
    <location>
        <position position="60"/>
    </location>
    <ligand>
        <name>ATP</name>
        <dbReference type="ChEBI" id="CHEBI:30616"/>
    </ligand>
</feature>
<dbReference type="InterPro" id="IPR000719">
    <property type="entry name" value="Prot_kinase_dom"/>
</dbReference>
<dbReference type="GeneID" id="39983699"/>
<evidence type="ECO:0000313" key="10">
    <source>
        <dbReference type="EMBL" id="ORC91049.1"/>
    </source>
</evidence>
<dbReference type="FunFam" id="3.30.200.20:FF:000046">
    <property type="entry name" value="Mitogen-activated protein kinase"/>
    <property type="match status" value="1"/>
</dbReference>
<keyword evidence="8" id="KW-0460">Magnesium</keyword>
<dbReference type="InterPro" id="IPR003527">
    <property type="entry name" value="MAP_kinase_CS"/>
</dbReference>
<keyword evidence="11" id="KW-1185">Reference proteome</keyword>
<name>A0A1X0P3B9_9TRYP</name>
<dbReference type="SMART" id="SM00220">
    <property type="entry name" value="S_TKc"/>
    <property type="match status" value="1"/>
</dbReference>
<dbReference type="InterPro" id="IPR017441">
    <property type="entry name" value="Protein_kinase_ATP_BS"/>
</dbReference>
<comment type="catalytic activity">
    <reaction evidence="8">
        <text>L-threonyl-[protein] + ATP = O-phospho-L-threonyl-[protein] + ADP + H(+)</text>
        <dbReference type="Rhea" id="RHEA:46608"/>
        <dbReference type="Rhea" id="RHEA-COMP:11060"/>
        <dbReference type="Rhea" id="RHEA-COMP:11605"/>
        <dbReference type="ChEBI" id="CHEBI:15378"/>
        <dbReference type="ChEBI" id="CHEBI:30013"/>
        <dbReference type="ChEBI" id="CHEBI:30616"/>
        <dbReference type="ChEBI" id="CHEBI:61977"/>
        <dbReference type="ChEBI" id="CHEBI:456216"/>
        <dbReference type="EC" id="2.7.11.24"/>
    </reaction>
</comment>
<accession>A0A1X0P3B9</accession>
<gene>
    <name evidence="10" type="ORF">TM35_000074730</name>
</gene>
<dbReference type="AlphaFoldDB" id="A0A1X0P3B9"/>
<dbReference type="PROSITE" id="PS50011">
    <property type="entry name" value="PROTEIN_KINASE_DOM"/>
    <property type="match status" value="1"/>
</dbReference>
<dbReference type="STRING" id="67003.A0A1X0P3B9"/>
<dbReference type="SUPFAM" id="SSF56112">
    <property type="entry name" value="Protein kinase-like (PK-like)"/>
    <property type="match status" value="1"/>
</dbReference>
<keyword evidence="5 6" id="KW-0067">ATP-binding</keyword>
<dbReference type="GO" id="GO:0005524">
    <property type="term" value="F:ATP binding"/>
    <property type="evidence" value="ECO:0007669"/>
    <property type="project" value="UniProtKB-UniRule"/>
</dbReference>
<keyword evidence="2 8" id="KW-0808">Transferase</keyword>
<proteinExistence type="inferred from homology"/>
<evidence type="ECO:0000256" key="2">
    <source>
        <dbReference type="ARBA" id="ARBA00022679"/>
    </source>
</evidence>
<dbReference type="InterPro" id="IPR011009">
    <property type="entry name" value="Kinase-like_dom_sf"/>
</dbReference>
<dbReference type="Proteomes" id="UP000192257">
    <property type="component" value="Unassembled WGS sequence"/>
</dbReference>
<evidence type="ECO:0000256" key="6">
    <source>
        <dbReference type="PROSITE-ProRule" id="PRU10141"/>
    </source>
</evidence>
<dbReference type="InterPro" id="IPR050117">
    <property type="entry name" value="MAPK"/>
</dbReference>
<sequence length="383" mass="43571">MLTHVSAPDSEGKVTYTFDTQSKVEVPQRYEVRSLVGRGAYGIVCSAVDSTTGDTVAIKKISNIFGDVVDGKRILREVKLLGFLNHPNVLSLKDLFRPSDPGFSDIYVVTELMSSDLQSILKSSSVKLTEVHCQYFTYQLLCALRYIHSANVIHRDLKPANLLTNSDCDLKLCDFGLARGKGPKMTHYVVTRWYRPPELLLVGDDYDGAVDLWGVACLAVEMFTRRPLFAGRDYIHQLNLITDLLGVPDVLRDLPHVHSPEALSYIRALPPRERRPLEEVHTELQARYFAASRAREDGAGDAENNYAMFKDFLFRLLRYNPKERMTAKEALAHPWLREVRNNCGGEELEAEASERFFWEFDSSELNASQLRQLLMNEVMKYND</sequence>
<dbReference type="FunFam" id="1.10.510.10:FF:000624">
    <property type="entry name" value="Mitogen-activated protein kinase"/>
    <property type="match status" value="1"/>
</dbReference>
<dbReference type="VEuPathDB" id="TriTrypDB:TM35_000074730"/>
<protein>
    <recommendedName>
        <fullName evidence="8">Mitogen-activated protein kinase</fullName>
        <ecNumber evidence="8">2.7.11.24</ecNumber>
    </recommendedName>
</protein>
<dbReference type="OrthoDB" id="192887at2759"/>
<comment type="cofactor">
    <cofactor evidence="8">
        <name>Mg(2+)</name>
        <dbReference type="ChEBI" id="CHEBI:18420"/>
    </cofactor>
</comment>
<keyword evidence="4 8" id="KW-0418">Kinase</keyword>
<reference evidence="10 11" key="1">
    <citation type="submission" date="2017-03" db="EMBL/GenBank/DDBJ databases">
        <title>An alternative strategy for trypanosome survival in the mammalian bloodstream revealed through genome and transcriptome analysis of the ubiquitous bovine parasite Trypanosoma (Megatrypanum) theileri.</title>
        <authorList>
            <person name="Kelly S."/>
            <person name="Ivens A."/>
            <person name="Mott A."/>
            <person name="O'Neill E."/>
            <person name="Emms D."/>
            <person name="Macleod O."/>
            <person name="Voorheis P."/>
            <person name="Matthews J."/>
            <person name="Matthews K."/>
            <person name="Carrington M."/>
        </authorList>
    </citation>
    <scope>NUCLEOTIDE SEQUENCE [LARGE SCALE GENOMIC DNA]</scope>
    <source>
        <strain evidence="10">Edinburgh</strain>
    </source>
</reference>
<dbReference type="Gene3D" id="3.30.200.20">
    <property type="entry name" value="Phosphorylase Kinase, domain 1"/>
    <property type="match status" value="1"/>
</dbReference>
<dbReference type="PROSITE" id="PS00108">
    <property type="entry name" value="PROTEIN_KINASE_ST"/>
    <property type="match status" value="1"/>
</dbReference>
<dbReference type="PROSITE" id="PS00107">
    <property type="entry name" value="PROTEIN_KINASE_ATP"/>
    <property type="match status" value="1"/>
</dbReference>